<dbReference type="GO" id="GO:0008168">
    <property type="term" value="F:methyltransferase activity"/>
    <property type="evidence" value="ECO:0007669"/>
    <property type="project" value="UniProtKB-KW"/>
</dbReference>
<dbReference type="Proteomes" id="UP000237819">
    <property type="component" value="Unassembled WGS sequence"/>
</dbReference>
<protein>
    <submittedName>
        <fullName evidence="1">SAM-dependent methyltransferase</fullName>
    </submittedName>
</protein>
<dbReference type="SUPFAM" id="SSF53335">
    <property type="entry name" value="S-adenosyl-L-methionine-dependent methyltransferases"/>
    <property type="match status" value="1"/>
</dbReference>
<name>A0A2S8GL93_9BACT</name>
<evidence type="ECO:0000313" key="1">
    <source>
        <dbReference type="EMBL" id="PQO45208.1"/>
    </source>
</evidence>
<keyword evidence="1" id="KW-0489">Methyltransferase</keyword>
<comment type="caution">
    <text evidence="1">The sequence shown here is derived from an EMBL/GenBank/DDBJ whole genome shotgun (WGS) entry which is preliminary data.</text>
</comment>
<dbReference type="RefSeq" id="WP_105336189.1">
    <property type="nucleotide sequence ID" value="NZ_PUHZ01000015.1"/>
</dbReference>
<dbReference type="AlphaFoldDB" id="A0A2S8GL93"/>
<dbReference type="InterPro" id="IPR029063">
    <property type="entry name" value="SAM-dependent_MTases_sf"/>
</dbReference>
<sequence>MPFSLDQVVPWGRSFDEYVRMFALTEVDLGRRILGCADGPAAFNAELTGRGGTITSCDPLYQFSAAEIEDRIDACFETVLEQTRANQDGFVWSDAIPTVEALGQVRRQAMQTFLKDFEAGKQQQRYVPAELPELPFPDGAFDLALCSHFLFLYPSLGRAFHVESVVNLLRVASEVRIFPLLQLDRQRSPFVEEVIGEVTSLGHVAEVVRVPYEFQKGADEMLVITDVPG</sequence>
<reference evidence="1 2" key="1">
    <citation type="submission" date="2018-02" db="EMBL/GenBank/DDBJ databases">
        <title>Comparative genomes isolates from brazilian mangrove.</title>
        <authorList>
            <person name="Araujo J.E."/>
            <person name="Taketani R.G."/>
            <person name="Silva M.C.P."/>
            <person name="Loureco M.V."/>
            <person name="Andreote F.D."/>
        </authorList>
    </citation>
    <scope>NUCLEOTIDE SEQUENCE [LARGE SCALE GENOMIC DNA]</scope>
    <source>
        <strain evidence="1 2">Nap-Phe MGV</strain>
    </source>
</reference>
<organism evidence="1 2">
    <name type="scientific">Blastopirellula marina</name>
    <dbReference type="NCBI Taxonomy" id="124"/>
    <lineage>
        <taxon>Bacteria</taxon>
        <taxon>Pseudomonadati</taxon>
        <taxon>Planctomycetota</taxon>
        <taxon>Planctomycetia</taxon>
        <taxon>Pirellulales</taxon>
        <taxon>Pirellulaceae</taxon>
        <taxon>Blastopirellula</taxon>
    </lineage>
</organism>
<dbReference type="OrthoDB" id="9787807at2"/>
<gene>
    <name evidence="1" type="ORF">C5Y93_14690</name>
</gene>
<dbReference type="EMBL" id="PUHZ01000015">
    <property type="protein sequence ID" value="PQO45208.1"/>
    <property type="molecule type" value="Genomic_DNA"/>
</dbReference>
<evidence type="ECO:0000313" key="2">
    <source>
        <dbReference type="Proteomes" id="UP000237819"/>
    </source>
</evidence>
<accession>A0A2S8GL93</accession>
<dbReference type="GO" id="GO:0032259">
    <property type="term" value="P:methylation"/>
    <property type="evidence" value="ECO:0007669"/>
    <property type="project" value="UniProtKB-KW"/>
</dbReference>
<proteinExistence type="predicted"/>
<keyword evidence="1" id="KW-0808">Transferase</keyword>